<feature type="compositionally biased region" description="Acidic residues" evidence="1">
    <location>
        <begin position="96"/>
        <end position="110"/>
    </location>
</feature>
<comment type="caution">
    <text evidence="2">The sequence shown here is derived from an EMBL/GenBank/DDBJ whole genome shotgun (WGS) entry which is preliminary data.</text>
</comment>
<dbReference type="AlphaFoldDB" id="A0AAD4UYL2"/>
<evidence type="ECO:0000313" key="2">
    <source>
        <dbReference type="EMBL" id="KAI5314501.1"/>
    </source>
</evidence>
<feature type="region of interest" description="Disordered" evidence="1">
    <location>
        <begin position="1"/>
        <end position="46"/>
    </location>
</feature>
<dbReference type="Proteomes" id="UP001054821">
    <property type="component" value="Chromosome 8"/>
</dbReference>
<evidence type="ECO:0000256" key="1">
    <source>
        <dbReference type="SAM" id="MobiDB-lite"/>
    </source>
</evidence>
<evidence type="ECO:0000313" key="3">
    <source>
        <dbReference type="Proteomes" id="UP001054821"/>
    </source>
</evidence>
<reference evidence="2 3" key="1">
    <citation type="journal article" date="2022" name="G3 (Bethesda)">
        <title>Whole-genome sequence and methylome profiling of the almond [Prunus dulcis (Mill.) D.A. Webb] cultivar 'Nonpareil'.</title>
        <authorList>
            <person name="D'Amico-Willman K.M."/>
            <person name="Ouma W.Z."/>
            <person name="Meulia T."/>
            <person name="Sideli G.M."/>
            <person name="Gradziel T.M."/>
            <person name="Fresnedo-Ramirez J."/>
        </authorList>
    </citation>
    <scope>NUCLEOTIDE SEQUENCE [LARGE SCALE GENOMIC DNA]</scope>
    <source>
        <strain evidence="2">Clone GOH B32 T37-40</strain>
    </source>
</reference>
<proteinExistence type="predicted"/>
<organism evidence="2 3">
    <name type="scientific">Prunus dulcis</name>
    <name type="common">Almond</name>
    <name type="synonym">Amygdalus dulcis</name>
    <dbReference type="NCBI Taxonomy" id="3755"/>
    <lineage>
        <taxon>Eukaryota</taxon>
        <taxon>Viridiplantae</taxon>
        <taxon>Streptophyta</taxon>
        <taxon>Embryophyta</taxon>
        <taxon>Tracheophyta</taxon>
        <taxon>Spermatophyta</taxon>
        <taxon>Magnoliopsida</taxon>
        <taxon>eudicotyledons</taxon>
        <taxon>Gunneridae</taxon>
        <taxon>Pentapetalae</taxon>
        <taxon>rosids</taxon>
        <taxon>fabids</taxon>
        <taxon>Rosales</taxon>
        <taxon>Rosaceae</taxon>
        <taxon>Amygdaloideae</taxon>
        <taxon>Amygdaleae</taxon>
        <taxon>Prunus</taxon>
    </lineage>
</organism>
<dbReference type="EMBL" id="JAJFAZ020000008">
    <property type="protein sequence ID" value="KAI5314501.1"/>
    <property type="molecule type" value="Genomic_DNA"/>
</dbReference>
<protein>
    <submittedName>
        <fullName evidence="2">Uncharacterized protein</fullName>
    </submittedName>
</protein>
<feature type="compositionally biased region" description="Basic and acidic residues" evidence="1">
    <location>
        <begin position="13"/>
        <end position="30"/>
    </location>
</feature>
<name>A0AAD4UYL2_PRUDU</name>
<accession>A0AAD4UYL2</accession>
<gene>
    <name evidence="2" type="ORF">L3X38_043677</name>
</gene>
<feature type="region of interest" description="Disordered" evidence="1">
    <location>
        <begin position="75"/>
        <end position="127"/>
    </location>
</feature>
<sequence>MNFHTLIARNGGRRREIGAGEVSDENRHFPAAEAAPDVGGGLGRDAEAEPVLLAPVPTAAAAGDLRGEPLAQLQSQLHDQRHAQTARAYASQQQSDDPDNDADDGEDEGEESKRKAEQKAQRPAITF</sequence>
<keyword evidence="3" id="KW-1185">Reference proteome</keyword>
<feature type="compositionally biased region" description="Basic and acidic residues" evidence="1">
    <location>
        <begin position="111"/>
        <end position="120"/>
    </location>
</feature>